<protein>
    <submittedName>
        <fullName evidence="1">DUF3150 domain-containing protein</fullName>
    </submittedName>
</protein>
<dbReference type="Proteomes" id="UP001595530">
    <property type="component" value="Unassembled WGS sequence"/>
</dbReference>
<evidence type="ECO:0000313" key="1">
    <source>
        <dbReference type="EMBL" id="MFC3110209.1"/>
    </source>
</evidence>
<comment type="caution">
    <text evidence="1">The sequence shown here is derived from an EMBL/GenBank/DDBJ whole genome shotgun (WGS) entry which is preliminary data.</text>
</comment>
<organism evidence="1 2">
    <name type="scientific">Undibacterium arcticum</name>
    <dbReference type="NCBI Taxonomy" id="1762892"/>
    <lineage>
        <taxon>Bacteria</taxon>
        <taxon>Pseudomonadati</taxon>
        <taxon>Pseudomonadota</taxon>
        <taxon>Betaproteobacteria</taxon>
        <taxon>Burkholderiales</taxon>
        <taxon>Oxalobacteraceae</taxon>
        <taxon>Undibacterium</taxon>
    </lineage>
</organism>
<sequence length="369" mass="40407">MTTTTVKVLDQVLLVQLEPHIWSARKKLQNEDLTRVQSSDLPPSDLASLGSKKIIDTEKLKVFDRLKKRAHRACEASGVRFLGGYAISLTKVGEVAKELDKIEAEWAKEKADFLANYQGYVNDWLAAHPNWAHCIKGSVTTKGRVEEAIGFTWQAIQVREHKGKNANVLNRGMARQVSGLSEQLFKEIAASAGDMLDKTLLGKDKVSQHSLQRVRQLRDKLHDLCFLNPAAKPLVDSIDYTLSLLPTTGSIEGIAFDALFQLVSLMSNPEHAREHGQLILDGMPVSDAVNAYVMKHTKVSRQPVSIVVPLPNPVAPTPQENLFNSPLTESPVAVQAPAPVTKVETPAVIAPPVTPAQPVAQEGADLCLF</sequence>
<reference evidence="2" key="1">
    <citation type="journal article" date="2019" name="Int. J. Syst. Evol. Microbiol.">
        <title>The Global Catalogue of Microorganisms (GCM) 10K type strain sequencing project: providing services to taxonomists for standard genome sequencing and annotation.</title>
        <authorList>
            <consortium name="The Broad Institute Genomics Platform"/>
            <consortium name="The Broad Institute Genome Sequencing Center for Infectious Disease"/>
            <person name="Wu L."/>
            <person name="Ma J."/>
        </authorList>
    </citation>
    <scope>NUCLEOTIDE SEQUENCE [LARGE SCALE GENOMIC DNA]</scope>
    <source>
        <strain evidence="2">KCTC 42986</strain>
    </source>
</reference>
<dbReference type="RefSeq" id="WP_390332571.1">
    <property type="nucleotide sequence ID" value="NZ_JBHRTP010000071.1"/>
</dbReference>
<evidence type="ECO:0000313" key="2">
    <source>
        <dbReference type="Proteomes" id="UP001595530"/>
    </source>
</evidence>
<accession>A0ABV7F5D3</accession>
<proteinExistence type="predicted"/>
<gene>
    <name evidence="1" type="ORF">ACFOFO_19960</name>
</gene>
<keyword evidence="2" id="KW-1185">Reference proteome</keyword>
<dbReference type="Pfam" id="PF11348">
    <property type="entry name" value="DUF3150"/>
    <property type="match status" value="1"/>
</dbReference>
<dbReference type="InterPro" id="IPR021496">
    <property type="entry name" value="DUF3150"/>
</dbReference>
<dbReference type="EMBL" id="JBHRTP010000071">
    <property type="protein sequence ID" value="MFC3110209.1"/>
    <property type="molecule type" value="Genomic_DNA"/>
</dbReference>
<name>A0ABV7F5D3_9BURK</name>